<feature type="region of interest" description="Disordered" evidence="1">
    <location>
        <begin position="1"/>
        <end position="26"/>
    </location>
</feature>
<feature type="non-terminal residue" evidence="2">
    <location>
        <position position="85"/>
    </location>
</feature>
<feature type="compositionally biased region" description="Basic residues" evidence="1">
    <location>
        <begin position="72"/>
        <end position="85"/>
    </location>
</feature>
<sequence>DLGAPPWARQHGCRRSPVRGADRPSRALGAAVPAGLRGCAAGAARATSRPVGHRPSARSCCSRGRAADPAGRRRSRRRPGRPSPP</sequence>
<protein>
    <submittedName>
        <fullName evidence="2">Uncharacterized protein</fullName>
    </submittedName>
</protein>
<reference evidence="2" key="1">
    <citation type="submission" date="2020-02" db="EMBL/GenBank/DDBJ databases">
        <authorList>
            <person name="Meier V. D."/>
        </authorList>
    </citation>
    <scope>NUCLEOTIDE SEQUENCE</scope>
    <source>
        <strain evidence="2">AVDCRST_MAG48</strain>
    </source>
</reference>
<dbReference type="AlphaFoldDB" id="A0A6J4L1A6"/>
<gene>
    <name evidence="2" type="ORF">AVDCRST_MAG48-2603</name>
</gene>
<name>A0A6J4L1A6_9ACTN</name>
<proteinExistence type="predicted"/>
<evidence type="ECO:0000313" key="2">
    <source>
        <dbReference type="EMBL" id="CAA9320230.1"/>
    </source>
</evidence>
<organism evidence="2">
    <name type="scientific">uncultured Friedmanniella sp</name>
    <dbReference type="NCBI Taxonomy" id="335381"/>
    <lineage>
        <taxon>Bacteria</taxon>
        <taxon>Bacillati</taxon>
        <taxon>Actinomycetota</taxon>
        <taxon>Actinomycetes</taxon>
        <taxon>Propionibacteriales</taxon>
        <taxon>Nocardioidaceae</taxon>
        <taxon>Friedmanniella</taxon>
        <taxon>environmental samples</taxon>
    </lineage>
</organism>
<evidence type="ECO:0000256" key="1">
    <source>
        <dbReference type="SAM" id="MobiDB-lite"/>
    </source>
</evidence>
<dbReference type="EMBL" id="CADCTS010000369">
    <property type="protein sequence ID" value="CAA9320230.1"/>
    <property type="molecule type" value="Genomic_DNA"/>
</dbReference>
<feature type="non-terminal residue" evidence="2">
    <location>
        <position position="1"/>
    </location>
</feature>
<accession>A0A6J4L1A6</accession>
<feature type="region of interest" description="Disordered" evidence="1">
    <location>
        <begin position="44"/>
        <end position="85"/>
    </location>
</feature>